<feature type="transmembrane region" description="Helical" evidence="1">
    <location>
        <begin position="173"/>
        <end position="197"/>
    </location>
</feature>
<dbReference type="SUPFAM" id="SSF55073">
    <property type="entry name" value="Nucleotide cyclase"/>
    <property type="match status" value="1"/>
</dbReference>
<comment type="caution">
    <text evidence="5">The sequence shown here is derived from an EMBL/GenBank/DDBJ whole genome shotgun (WGS) entry which is preliminary data.</text>
</comment>
<dbReference type="Gene3D" id="3.20.20.450">
    <property type="entry name" value="EAL domain"/>
    <property type="match status" value="1"/>
</dbReference>
<keyword evidence="1" id="KW-0812">Transmembrane</keyword>
<dbReference type="InterPro" id="IPR052155">
    <property type="entry name" value="Biofilm_reg_signaling"/>
</dbReference>
<dbReference type="InterPro" id="IPR035919">
    <property type="entry name" value="EAL_sf"/>
</dbReference>
<gene>
    <name evidence="5" type="ORF">GB928_005240</name>
</gene>
<evidence type="ECO:0000259" key="4">
    <source>
        <dbReference type="PROSITE" id="PS50924"/>
    </source>
</evidence>
<evidence type="ECO:0000259" key="3">
    <source>
        <dbReference type="PROSITE" id="PS50887"/>
    </source>
</evidence>
<dbReference type="InterPro" id="IPR000160">
    <property type="entry name" value="GGDEF_dom"/>
</dbReference>
<dbReference type="SMART" id="SM00267">
    <property type="entry name" value="GGDEF"/>
    <property type="match status" value="1"/>
</dbReference>
<dbReference type="PROSITE" id="PS50924">
    <property type="entry name" value="MHYT"/>
    <property type="match status" value="1"/>
</dbReference>
<feature type="domain" description="MHYT" evidence="4">
    <location>
        <begin position="11"/>
        <end position="198"/>
    </location>
</feature>
<feature type="transmembrane region" description="Helical" evidence="1">
    <location>
        <begin position="82"/>
        <end position="103"/>
    </location>
</feature>
<dbReference type="RefSeq" id="WP_244761966.1">
    <property type="nucleotide sequence ID" value="NZ_JALJCJ010000004.1"/>
</dbReference>
<feature type="transmembrane region" description="Helical" evidence="1">
    <location>
        <begin position="141"/>
        <end position="161"/>
    </location>
</feature>
<dbReference type="CDD" id="cd01949">
    <property type="entry name" value="GGDEF"/>
    <property type="match status" value="1"/>
</dbReference>
<feature type="transmembrane region" description="Helical" evidence="1">
    <location>
        <begin position="209"/>
        <end position="233"/>
    </location>
</feature>
<organism evidence="5 6">
    <name type="scientific">Shinella curvata</name>
    <dbReference type="NCBI Taxonomy" id="1817964"/>
    <lineage>
        <taxon>Bacteria</taxon>
        <taxon>Pseudomonadati</taxon>
        <taxon>Pseudomonadota</taxon>
        <taxon>Alphaproteobacteria</taxon>
        <taxon>Hyphomicrobiales</taxon>
        <taxon>Rhizobiaceae</taxon>
        <taxon>Shinella</taxon>
    </lineage>
</organism>
<dbReference type="InterPro" id="IPR001633">
    <property type="entry name" value="EAL_dom"/>
</dbReference>
<dbReference type="SMART" id="SM00052">
    <property type="entry name" value="EAL"/>
    <property type="match status" value="1"/>
</dbReference>
<dbReference type="Gene3D" id="3.30.70.270">
    <property type="match status" value="1"/>
</dbReference>
<keyword evidence="6" id="KW-1185">Reference proteome</keyword>
<feature type="transmembrane region" description="Helical" evidence="1">
    <location>
        <begin position="12"/>
        <end position="34"/>
    </location>
</feature>
<dbReference type="PANTHER" id="PTHR44757:SF2">
    <property type="entry name" value="BIOFILM ARCHITECTURE MAINTENANCE PROTEIN MBAA"/>
    <property type="match status" value="1"/>
</dbReference>
<dbReference type="InterPro" id="IPR005330">
    <property type="entry name" value="MHYT_dom"/>
</dbReference>
<accession>A0ABT8XA30</accession>
<dbReference type="NCBIfam" id="TIGR00254">
    <property type="entry name" value="GGDEF"/>
    <property type="match status" value="1"/>
</dbReference>
<sequence length="670" mass="72119">MRILSCLVVAHNLWLVLLALLVGIAGSWVTFRLFRQAQARQGRQRAGWVLLASQAAGSSIWCMHFIAVVAYDAGAAFTFDPAWTMVSLFVAVTGCAYGFWIALSNRFRAAPEMGGAVVGLAISAMHYSGMLAFRIDGLIEWQAGYILLSVAFAVFFGVLTLRQAVRPFVRESGYLVVGLFVLAVVSLHFTGMAAFAVTPIAAGGESISAALAAFAVVGVGMLVVGSGVISYLLDEQASQETLRRLEHLALHDALTGLANRPRALAHLDGAFAQADKSGEKVAVIGIDLDRFKEINDVYGHKAGDDVLVTISGRLADLLREGEFVARIGGDEFMAVKRFSDHASLDSFLVRLDAALSMPLSVAGSALPSTASIGVAIYPDDGADREMLICHADMAMYQSKHDLSRRISFYEQAMERATLERFALAQDLGRALDLGQFTLHYQVQKSVASGDIVGYEALLRWNHPLQGSISPAVFIPIAEETGHILAIGEWVLRTACAEAATWDAPHKVAVNLSPVQVINADIPGLLRAVLVETGLSPKRLDLEITESTFIADKAKALRVLRQVKALGVSLSIDDFGVGYSSFDTLRSFPFDKIKIDGCFTRDADRSSEARAILRSVLALGRSLGIPVLAEGVETADQLARLRAEGCAEAQGYHLGKPMPMERARPIAMRAG</sequence>
<dbReference type="Pfam" id="PF00563">
    <property type="entry name" value="EAL"/>
    <property type="match status" value="1"/>
</dbReference>
<proteinExistence type="predicted"/>
<feature type="transmembrane region" description="Helical" evidence="1">
    <location>
        <begin position="115"/>
        <end position="135"/>
    </location>
</feature>
<dbReference type="Proteomes" id="UP001177080">
    <property type="component" value="Unassembled WGS sequence"/>
</dbReference>
<keyword evidence="1" id="KW-0472">Membrane</keyword>
<keyword evidence="1" id="KW-1133">Transmembrane helix</keyword>
<dbReference type="EMBL" id="WHSC02000002">
    <property type="protein sequence ID" value="MDO6120583.1"/>
    <property type="molecule type" value="Genomic_DNA"/>
</dbReference>
<evidence type="ECO:0000256" key="1">
    <source>
        <dbReference type="PROSITE-ProRule" id="PRU00244"/>
    </source>
</evidence>
<dbReference type="SUPFAM" id="SSF141868">
    <property type="entry name" value="EAL domain-like"/>
    <property type="match status" value="1"/>
</dbReference>
<evidence type="ECO:0000313" key="6">
    <source>
        <dbReference type="Proteomes" id="UP001177080"/>
    </source>
</evidence>
<dbReference type="InterPro" id="IPR029787">
    <property type="entry name" value="Nucleotide_cyclase"/>
</dbReference>
<dbReference type="Pfam" id="PF03707">
    <property type="entry name" value="MHYT"/>
    <property type="match status" value="2"/>
</dbReference>
<feature type="domain" description="GGDEF" evidence="3">
    <location>
        <begin position="279"/>
        <end position="411"/>
    </location>
</feature>
<reference evidence="5" key="1">
    <citation type="submission" date="2022-04" db="EMBL/GenBank/DDBJ databases">
        <title>Shinella lacus sp. nov., a novel member of the genus Shinella from water.</title>
        <authorList>
            <person name="Deng Y."/>
        </authorList>
    </citation>
    <scope>NUCLEOTIDE SEQUENCE</scope>
    <source>
        <strain evidence="5">JCM 31239</strain>
    </source>
</reference>
<dbReference type="PANTHER" id="PTHR44757">
    <property type="entry name" value="DIGUANYLATE CYCLASE DGCP"/>
    <property type="match status" value="1"/>
</dbReference>
<dbReference type="PROSITE" id="PS50883">
    <property type="entry name" value="EAL"/>
    <property type="match status" value="1"/>
</dbReference>
<name>A0ABT8XA30_9HYPH</name>
<dbReference type="Pfam" id="PF00990">
    <property type="entry name" value="GGDEF"/>
    <property type="match status" value="1"/>
</dbReference>
<feature type="transmembrane region" description="Helical" evidence="1">
    <location>
        <begin position="46"/>
        <end position="70"/>
    </location>
</feature>
<dbReference type="CDD" id="cd01948">
    <property type="entry name" value="EAL"/>
    <property type="match status" value="1"/>
</dbReference>
<dbReference type="InterPro" id="IPR043128">
    <property type="entry name" value="Rev_trsase/Diguanyl_cyclase"/>
</dbReference>
<evidence type="ECO:0000313" key="5">
    <source>
        <dbReference type="EMBL" id="MDO6120583.1"/>
    </source>
</evidence>
<feature type="domain" description="EAL" evidence="2">
    <location>
        <begin position="420"/>
        <end position="670"/>
    </location>
</feature>
<evidence type="ECO:0000259" key="2">
    <source>
        <dbReference type="PROSITE" id="PS50883"/>
    </source>
</evidence>
<protein>
    <submittedName>
        <fullName evidence="5">EAL domain-containing protein</fullName>
    </submittedName>
</protein>
<dbReference type="PROSITE" id="PS50887">
    <property type="entry name" value="GGDEF"/>
    <property type="match status" value="1"/>
</dbReference>